<feature type="compositionally biased region" description="Polar residues" evidence="1">
    <location>
        <begin position="101"/>
        <end position="111"/>
    </location>
</feature>
<feature type="region of interest" description="Disordered" evidence="1">
    <location>
        <begin position="266"/>
        <end position="295"/>
    </location>
</feature>
<keyword evidence="2" id="KW-1133">Transmembrane helix</keyword>
<feature type="compositionally biased region" description="Polar residues" evidence="1">
    <location>
        <begin position="1"/>
        <end position="18"/>
    </location>
</feature>
<gene>
    <name evidence="3" type="ORF">HUN01_00465</name>
</gene>
<keyword evidence="2" id="KW-0812">Transmembrane</keyword>
<keyword evidence="3" id="KW-0614">Plasmid</keyword>
<dbReference type="KEGG" id="ned:HUN01_00465"/>
<feature type="region of interest" description="Disordered" evidence="1">
    <location>
        <begin position="134"/>
        <end position="198"/>
    </location>
</feature>
<dbReference type="Proteomes" id="UP000514713">
    <property type="component" value="Plasmid pNe_2"/>
</dbReference>
<evidence type="ECO:0000313" key="4">
    <source>
        <dbReference type="Proteomes" id="UP000514713"/>
    </source>
</evidence>
<dbReference type="EMBL" id="CP054694">
    <property type="protein sequence ID" value="QMS86138.1"/>
    <property type="molecule type" value="Genomic_DNA"/>
</dbReference>
<sequence>MSNQSQVVNTNSEATTGDTSHRSQEFARMNGVEISNVSETSSPVDEQKTEPEEIVTTRPVANHPLLKGLTVSGGVLLIVVMFGTMISSITGALNSPGDKPAQQNAKSIQTDIKSDDENEEGELKTAIALTSQKGELQAVTKKNAETAPPTPTITPTATVTPTPTVKTQPTPTRPLTIHQAPPPPTVTRPSRSDRVAAQPVVRQPVSALIPKPVKSQVVSNPLPVRTTPKDPMQEWLAAANVGNYSSTDTGNADLNQEEAELGNVQVNGGIGIKPDSLPRSDRNSSPQPPPTNYDGKRVLVGTRAAGVIETPVAWVGSGVSNQQQQNSLIRLTQPLKAFDGSEVLPKDAYVVAMINPTNSEIVQMTAVSVLVNINGKTEEKPLPQNSILVLGKNGNLLKAESRQGGSNLGNSLMASMLSGLSKVAEIQNRANSETTISSLGTTTTTTSNSDKNLLAGFTEGSINQILSRMKNSNEQQLQQVQQQQQVFVIETGKPVQIFVNQSISI</sequence>
<feature type="region of interest" description="Disordered" evidence="1">
    <location>
        <begin position="1"/>
        <end position="28"/>
    </location>
</feature>
<evidence type="ECO:0000256" key="1">
    <source>
        <dbReference type="SAM" id="MobiDB-lite"/>
    </source>
</evidence>
<dbReference type="AlphaFoldDB" id="A0A7D7L8L2"/>
<evidence type="ECO:0000313" key="3">
    <source>
        <dbReference type="EMBL" id="QMS86138.1"/>
    </source>
</evidence>
<feature type="region of interest" description="Disordered" evidence="1">
    <location>
        <begin position="93"/>
        <end position="120"/>
    </location>
</feature>
<geneLocation type="plasmid" evidence="4">
    <name>pne_2</name>
</geneLocation>
<feature type="compositionally biased region" description="Low complexity" evidence="1">
    <location>
        <begin position="153"/>
        <end position="174"/>
    </location>
</feature>
<accession>A0A7D7L8L2</accession>
<name>A0A7D7L8L2_9NOSO</name>
<protein>
    <recommendedName>
        <fullName evidence="5">TrbI/VirB10 family protein</fullName>
    </recommendedName>
</protein>
<reference evidence="4" key="1">
    <citation type="submission" date="2020-06" db="EMBL/GenBank/DDBJ databases">
        <title>Nostoc edaphicum CCNP1411 genome.</title>
        <authorList>
            <person name="Fidor A."/>
            <person name="Grabski M."/>
            <person name="Gawor J."/>
            <person name="Gromadka R."/>
            <person name="Wegrzyn G."/>
            <person name="Mazur-Marzec H."/>
        </authorList>
    </citation>
    <scope>NUCLEOTIDE SEQUENCE [LARGE SCALE GENOMIC DNA]</scope>
    <source>
        <strain evidence="4">CCNP1411</strain>
        <plasmid evidence="4">pne_2</plasmid>
    </source>
</reference>
<keyword evidence="2" id="KW-0472">Membrane</keyword>
<dbReference type="RefSeq" id="WP_181927069.1">
    <property type="nucleotide sequence ID" value="NZ_CP054694.1"/>
</dbReference>
<organism evidence="3 4">
    <name type="scientific">Nostoc edaphicum CCNP1411</name>
    <dbReference type="NCBI Taxonomy" id="1472755"/>
    <lineage>
        <taxon>Bacteria</taxon>
        <taxon>Bacillati</taxon>
        <taxon>Cyanobacteriota</taxon>
        <taxon>Cyanophyceae</taxon>
        <taxon>Nostocales</taxon>
        <taxon>Nostocaceae</taxon>
        <taxon>Nostoc</taxon>
    </lineage>
</organism>
<evidence type="ECO:0000256" key="2">
    <source>
        <dbReference type="SAM" id="Phobius"/>
    </source>
</evidence>
<feature type="transmembrane region" description="Helical" evidence="2">
    <location>
        <begin position="68"/>
        <end position="93"/>
    </location>
</feature>
<keyword evidence="4" id="KW-1185">Reference proteome</keyword>
<proteinExistence type="predicted"/>
<feature type="region of interest" description="Disordered" evidence="1">
    <location>
        <begin position="35"/>
        <end position="54"/>
    </location>
</feature>
<feature type="compositionally biased region" description="Polar residues" evidence="1">
    <location>
        <begin position="35"/>
        <end position="44"/>
    </location>
</feature>
<evidence type="ECO:0008006" key="5">
    <source>
        <dbReference type="Google" id="ProtNLM"/>
    </source>
</evidence>